<keyword evidence="3" id="KW-1185">Reference proteome</keyword>
<reference evidence="2 3" key="1">
    <citation type="journal article" date="2021" name="BMC Genomics">
        <title>Datura genome reveals duplications of psychoactive alkaloid biosynthetic genes and high mutation rate following tissue culture.</title>
        <authorList>
            <person name="Rajewski A."/>
            <person name="Carter-House D."/>
            <person name="Stajich J."/>
            <person name="Litt A."/>
        </authorList>
    </citation>
    <scope>NUCLEOTIDE SEQUENCE [LARGE SCALE GENOMIC DNA]</scope>
    <source>
        <strain evidence="2">AR-01</strain>
    </source>
</reference>
<accession>A0ABS8S4G5</accession>
<proteinExistence type="predicted"/>
<feature type="region of interest" description="Disordered" evidence="1">
    <location>
        <begin position="100"/>
        <end position="129"/>
    </location>
</feature>
<protein>
    <submittedName>
        <fullName evidence="2">Uncharacterized protein</fullName>
    </submittedName>
</protein>
<name>A0ABS8S4G5_DATST</name>
<dbReference type="Proteomes" id="UP000823775">
    <property type="component" value="Unassembled WGS sequence"/>
</dbReference>
<comment type="caution">
    <text evidence="2">The sequence shown here is derived from an EMBL/GenBank/DDBJ whole genome shotgun (WGS) entry which is preliminary data.</text>
</comment>
<feature type="non-terminal residue" evidence="2">
    <location>
        <position position="1"/>
    </location>
</feature>
<feature type="compositionally biased region" description="Polar residues" evidence="1">
    <location>
        <begin position="118"/>
        <end position="129"/>
    </location>
</feature>
<organism evidence="2 3">
    <name type="scientific">Datura stramonium</name>
    <name type="common">Jimsonweed</name>
    <name type="synonym">Common thornapple</name>
    <dbReference type="NCBI Taxonomy" id="4076"/>
    <lineage>
        <taxon>Eukaryota</taxon>
        <taxon>Viridiplantae</taxon>
        <taxon>Streptophyta</taxon>
        <taxon>Embryophyta</taxon>
        <taxon>Tracheophyta</taxon>
        <taxon>Spermatophyta</taxon>
        <taxon>Magnoliopsida</taxon>
        <taxon>eudicotyledons</taxon>
        <taxon>Gunneridae</taxon>
        <taxon>Pentapetalae</taxon>
        <taxon>asterids</taxon>
        <taxon>lamiids</taxon>
        <taxon>Solanales</taxon>
        <taxon>Solanaceae</taxon>
        <taxon>Solanoideae</taxon>
        <taxon>Datureae</taxon>
        <taxon>Datura</taxon>
    </lineage>
</organism>
<evidence type="ECO:0000256" key="1">
    <source>
        <dbReference type="SAM" id="MobiDB-lite"/>
    </source>
</evidence>
<dbReference type="EMBL" id="JACEIK010000280">
    <property type="protein sequence ID" value="MCD7453990.1"/>
    <property type="molecule type" value="Genomic_DNA"/>
</dbReference>
<evidence type="ECO:0000313" key="2">
    <source>
        <dbReference type="EMBL" id="MCD7453990.1"/>
    </source>
</evidence>
<evidence type="ECO:0000313" key="3">
    <source>
        <dbReference type="Proteomes" id="UP000823775"/>
    </source>
</evidence>
<sequence>YLRDYCVYNFQSYIPVHIFCINAPSPGDLYNRAVDTDRGSDSQLQQELLFSRDVSQWHQILEAEKKKLQSRDKIFFRICKGVKKTLKNFSSHYRMPRFPRKTLSSSPSSMGLRMRNLVSPSNGSNEASN</sequence>
<gene>
    <name evidence="2" type="ORF">HAX54_023133</name>
</gene>